<sequence>MAVVLSPYIGIVRLKQLPRVVPSGTSDKIGTIQRRLAWPLRKDDTHKSRNGHQCSCLTYIDVNRGQVHSVARKPGNDASHLNSDGVVREISRRTKSFISKLLGRCMYKQGWHLRRLKSLCGNELARHGICFSEHWCYVGDPMSFVVLDVARCLPFAAECNRGVWNMMLLAIVLVHAALQEQH</sequence>
<evidence type="ECO:0000313" key="1">
    <source>
        <dbReference type="EMBL" id="TYG96142.1"/>
    </source>
</evidence>
<accession>A0A5D2ET14</accession>
<organism evidence="1 2">
    <name type="scientific">Gossypium darwinii</name>
    <name type="common">Darwin's cotton</name>
    <name type="synonym">Gossypium barbadense var. darwinii</name>
    <dbReference type="NCBI Taxonomy" id="34276"/>
    <lineage>
        <taxon>Eukaryota</taxon>
        <taxon>Viridiplantae</taxon>
        <taxon>Streptophyta</taxon>
        <taxon>Embryophyta</taxon>
        <taxon>Tracheophyta</taxon>
        <taxon>Spermatophyta</taxon>
        <taxon>Magnoliopsida</taxon>
        <taxon>eudicotyledons</taxon>
        <taxon>Gunneridae</taxon>
        <taxon>Pentapetalae</taxon>
        <taxon>rosids</taxon>
        <taxon>malvids</taxon>
        <taxon>Malvales</taxon>
        <taxon>Malvaceae</taxon>
        <taxon>Malvoideae</taxon>
        <taxon>Gossypium</taxon>
    </lineage>
</organism>
<evidence type="ECO:0000313" key="2">
    <source>
        <dbReference type="Proteomes" id="UP000323506"/>
    </source>
</evidence>
<gene>
    <name evidence="1" type="ORF">ES288_A11G324100v1</name>
</gene>
<dbReference type="AlphaFoldDB" id="A0A5D2ET14"/>
<name>A0A5D2ET14_GOSDA</name>
<dbReference type="EMBL" id="CM017698">
    <property type="protein sequence ID" value="TYG96142.1"/>
    <property type="molecule type" value="Genomic_DNA"/>
</dbReference>
<proteinExistence type="predicted"/>
<protein>
    <submittedName>
        <fullName evidence="1">Uncharacterized protein</fullName>
    </submittedName>
</protein>
<dbReference type="Proteomes" id="UP000323506">
    <property type="component" value="Chromosome A11"/>
</dbReference>
<keyword evidence="2" id="KW-1185">Reference proteome</keyword>
<reference evidence="1 2" key="1">
    <citation type="submission" date="2019-06" db="EMBL/GenBank/DDBJ databases">
        <title>WGS assembly of Gossypium darwinii.</title>
        <authorList>
            <person name="Chen Z.J."/>
            <person name="Sreedasyam A."/>
            <person name="Ando A."/>
            <person name="Song Q."/>
            <person name="De L."/>
            <person name="Hulse-Kemp A."/>
            <person name="Ding M."/>
            <person name="Ye W."/>
            <person name="Kirkbride R."/>
            <person name="Jenkins J."/>
            <person name="Plott C."/>
            <person name="Lovell J."/>
            <person name="Lin Y.-M."/>
            <person name="Vaughn R."/>
            <person name="Liu B."/>
            <person name="Li W."/>
            <person name="Simpson S."/>
            <person name="Scheffler B."/>
            <person name="Saski C."/>
            <person name="Grover C."/>
            <person name="Hu G."/>
            <person name="Conover J."/>
            <person name="Carlson J."/>
            <person name="Shu S."/>
            <person name="Boston L."/>
            <person name="Williams M."/>
            <person name="Peterson D."/>
            <person name="Mcgee K."/>
            <person name="Jones D."/>
            <person name="Wendel J."/>
            <person name="Stelly D."/>
            <person name="Grimwood J."/>
            <person name="Schmutz J."/>
        </authorList>
    </citation>
    <scope>NUCLEOTIDE SEQUENCE [LARGE SCALE GENOMIC DNA]</scope>
    <source>
        <strain evidence="1">1808015.09</strain>
    </source>
</reference>